<dbReference type="AlphaFoldDB" id="A0A0F9SFC8"/>
<dbReference type="InterPro" id="IPR036821">
    <property type="entry name" value="Peptide_deformylase_sf"/>
</dbReference>
<protein>
    <recommendedName>
        <fullName evidence="3">Peptide deformylase</fullName>
    </recommendedName>
</protein>
<dbReference type="PANTHER" id="PTHR10458:SF22">
    <property type="entry name" value="PEPTIDE DEFORMYLASE"/>
    <property type="match status" value="1"/>
</dbReference>
<dbReference type="PANTHER" id="PTHR10458">
    <property type="entry name" value="PEPTIDE DEFORMYLASE"/>
    <property type="match status" value="1"/>
</dbReference>
<dbReference type="PRINTS" id="PR01576">
    <property type="entry name" value="PDEFORMYLASE"/>
</dbReference>
<dbReference type="InterPro" id="IPR023635">
    <property type="entry name" value="Peptide_deformylase"/>
</dbReference>
<organism evidence="2">
    <name type="scientific">marine sediment metagenome</name>
    <dbReference type="NCBI Taxonomy" id="412755"/>
    <lineage>
        <taxon>unclassified sequences</taxon>
        <taxon>metagenomes</taxon>
        <taxon>ecological metagenomes</taxon>
    </lineage>
</organism>
<dbReference type="Pfam" id="PF01327">
    <property type="entry name" value="Pep_deformylase"/>
    <property type="match status" value="1"/>
</dbReference>
<reference evidence="2" key="1">
    <citation type="journal article" date="2015" name="Nature">
        <title>Complex archaea that bridge the gap between prokaryotes and eukaryotes.</title>
        <authorList>
            <person name="Spang A."/>
            <person name="Saw J.H."/>
            <person name="Jorgensen S.L."/>
            <person name="Zaremba-Niedzwiedzka K."/>
            <person name="Martijn J."/>
            <person name="Lind A.E."/>
            <person name="van Eijk R."/>
            <person name="Schleper C."/>
            <person name="Guy L."/>
            <person name="Ettema T.J."/>
        </authorList>
    </citation>
    <scope>NUCLEOTIDE SEQUENCE</scope>
</reference>
<proteinExistence type="inferred from homology"/>
<evidence type="ECO:0000256" key="1">
    <source>
        <dbReference type="ARBA" id="ARBA00010759"/>
    </source>
</evidence>
<dbReference type="EMBL" id="LAZR01000675">
    <property type="protein sequence ID" value="KKN60992.1"/>
    <property type="molecule type" value="Genomic_DNA"/>
</dbReference>
<comment type="similarity">
    <text evidence="1">Belongs to the polypeptide deformylase family.</text>
</comment>
<accession>A0A0F9SFC8</accession>
<dbReference type="GO" id="GO:0042586">
    <property type="term" value="F:peptide deformylase activity"/>
    <property type="evidence" value="ECO:0007669"/>
    <property type="project" value="InterPro"/>
</dbReference>
<gene>
    <name evidence="2" type="ORF">LCGC14_0526170</name>
</gene>
<evidence type="ECO:0008006" key="3">
    <source>
        <dbReference type="Google" id="ProtNLM"/>
    </source>
</evidence>
<comment type="caution">
    <text evidence="2">The sequence shown here is derived from an EMBL/GenBank/DDBJ whole genome shotgun (WGS) entry which is preliminary data.</text>
</comment>
<dbReference type="SUPFAM" id="SSF56420">
    <property type="entry name" value="Peptide deformylase"/>
    <property type="match status" value="1"/>
</dbReference>
<sequence>MIIKDEAKLRVKCSKASILEASEIISKLERELKRSCERGRSGIGLAAIQIGIPKNVVIVRVIGSNGRQYNVDLVNAKIEKGFDKVCFRKEGCLSFPGKFVRTERYKEILVVNNDVEPHSFIATGLFGVCIQHELDHLNGVLLPDLDIDASRAIRASEK</sequence>
<dbReference type="Gene3D" id="3.90.45.10">
    <property type="entry name" value="Peptide deformylase"/>
    <property type="match status" value="1"/>
</dbReference>
<name>A0A0F9SFC8_9ZZZZ</name>
<evidence type="ECO:0000313" key="2">
    <source>
        <dbReference type="EMBL" id="KKN60992.1"/>
    </source>
</evidence>